<name>A0A1H9S3Q3_9BACI</name>
<evidence type="ECO:0000259" key="2">
    <source>
        <dbReference type="Pfam" id="PF01458"/>
    </source>
</evidence>
<dbReference type="EMBL" id="FOGL01000010">
    <property type="protein sequence ID" value="SER78759.1"/>
    <property type="molecule type" value="Genomic_DNA"/>
</dbReference>
<sequence>MAKKAPEIGEYKYGFHDRDISIFRTEKGLTRNIVEEISRMKEEPEWMLEYRLKALEQFYKKPMPQWGGDLAELDFDEITYYVKPSERSERSWDEVPDEIKQTFDKLGIPEAEQKYLAGVSAQYESEVVYHNLKEDLEKLGIVFKDTDTALKENEDLFKEYFGKVIPSSDNKFAALNSAVWSGGSFIYVPKGVKTDTPLQAYFRINSENMGQFERTLIIVDEGASVHYVEGCTAPTYTTNSLHSAVVEIFVKKDAYCRYTTIQNWANNVYNLVTKRATCDANATMEWIDGNIGSKLTMKYPAIILKGEGARGNTLSIALAGKGQHQHAGAKMHHLAPNTSSTIVSKSISKQGGKVSYLGMVHFGRKADGARSNIECDTLIMDNKSTSDTIPYNEILNENISLEHEAKVSKVSEEQLFYLMSRGLSEEEATEMIVMGFIEPFTKELPMEYAVEMNRLIKFEMEGSIG</sequence>
<feature type="domain" description="SUF system FeS cluster assembly SufBD core" evidence="2">
    <location>
        <begin position="202"/>
        <end position="436"/>
    </location>
</feature>
<dbReference type="Pfam" id="PF19295">
    <property type="entry name" value="SufBD_N"/>
    <property type="match status" value="1"/>
</dbReference>
<dbReference type="InterPro" id="IPR000825">
    <property type="entry name" value="SUF_FeS_clus_asmbl_SufBD_core"/>
</dbReference>
<dbReference type="InterPro" id="IPR055346">
    <property type="entry name" value="Fe-S_cluster_assembly_SufBD"/>
</dbReference>
<evidence type="ECO:0000313" key="4">
    <source>
        <dbReference type="EMBL" id="SER78759.1"/>
    </source>
</evidence>
<dbReference type="STRING" id="531814.SAMN04487944_11047"/>
<dbReference type="Proteomes" id="UP000199687">
    <property type="component" value="Unassembled WGS sequence"/>
</dbReference>
<feature type="domain" description="SUF system FeS cluster assembly SufBD N-terminal" evidence="3">
    <location>
        <begin position="134"/>
        <end position="199"/>
    </location>
</feature>
<dbReference type="InterPro" id="IPR045595">
    <property type="entry name" value="SufBD_N"/>
</dbReference>
<organism evidence="4 5">
    <name type="scientific">Gracilibacillus ureilyticus</name>
    <dbReference type="NCBI Taxonomy" id="531814"/>
    <lineage>
        <taxon>Bacteria</taxon>
        <taxon>Bacillati</taxon>
        <taxon>Bacillota</taxon>
        <taxon>Bacilli</taxon>
        <taxon>Bacillales</taxon>
        <taxon>Bacillaceae</taxon>
        <taxon>Gracilibacillus</taxon>
    </lineage>
</organism>
<evidence type="ECO:0000259" key="3">
    <source>
        <dbReference type="Pfam" id="PF19295"/>
    </source>
</evidence>
<dbReference type="NCBIfam" id="TIGR01980">
    <property type="entry name" value="sufB"/>
    <property type="match status" value="1"/>
</dbReference>
<dbReference type="PANTHER" id="PTHR30508">
    <property type="entry name" value="FES CLUSTER ASSEMBLY PROTEIN SUF"/>
    <property type="match status" value="1"/>
</dbReference>
<reference evidence="4 5" key="1">
    <citation type="submission" date="2016-10" db="EMBL/GenBank/DDBJ databases">
        <authorList>
            <person name="de Groot N.N."/>
        </authorList>
    </citation>
    <scope>NUCLEOTIDE SEQUENCE [LARGE SCALE GENOMIC DNA]</scope>
    <source>
        <strain evidence="4 5">CGMCC 1.7727</strain>
    </source>
</reference>
<gene>
    <name evidence="4" type="ORF">SAMN04487944_11047</name>
</gene>
<evidence type="ECO:0000313" key="5">
    <source>
        <dbReference type="Proteomes" id="UP000199687"/>
    </source>
</evidence>
<dbReference type="GO" id="GO:0016226">
    <property type="term" value="P:iron-sulfur cluster assembly"/>
    <property type="evidence" value="ECO:0007669"/>
    <property type="project" value="InterPro"/>
</dbReference>
<protein>
    <submittedName>
        <fullName evidence="4">Iron-regulated ABC transporter membrane component SufB</fullName>
    </submittedName>
</protein>
<comment type="similarity">
    <text evidence="1">Belongs to the iron-sulfur cluster assembly SufBD family.</text>
</comment>
<dbReference type="RefSeq" id="WP_089740941.1">
    <property type="nucleotide sequence ID" value="NZ_FOGL01000010.1"/>
</dbReference>
<proteinExistence type="inferred from homology"/>
<dbReference type="InterPro" id="IPR010231">
    <property type="entry name" value="SUF_FeS_clus_asmbl_SufB"/>
</dbReference>
<dbReference type="PANTHER" id="PTHR30508:SF1">
    <property type="entry name" value="UPF0051 PROTEIN ABCI8, CHLOROPLASTIC-RELATED"/>
    <property type="match status" value="1"/>
</dbReference>
<accession>A0A1H9S3Q3</accession>
<keyword evidence="5" id="KW-1185">Reference proteome</keyword>
<dbReference type="SUPFAM" id="SSF101960">
    <property type="entry name" value="Stabilizer of iron transporter SufD"/>
    <property type="match status" value="1"/>
</dbReference>
<dbReference type="InterPro" id="IPR037284">
    <property type="entry name" value="SUF_FeS_clus_asmbl_SufBD_sf"/>
</dbReference>
<evidence type="ECO:0000256" key="1">
    <source>
        <dbReference type="ARBA" id="ARBA00043967"/>
    </source>
</evidence>
<dbReference type="Pfam" id="PF01458">
    <property type="entry name" value="SUFBD_core"/>
    <property type="match status" value="1"/>
</dbReference>
<dbReference type="AlphaFoldDB" id="A0A1H9S3Q3"/>
<dbReference type="OrthoDB" id="9803529at2"/>